<reference evidence="2" key="1">
    <citation type="journal article" date="2014" name="Genome Announc.">
        <title>Draft Genome Sequence of Clostridium straminisolvens Strain JCM 21531T, Isolated from a Cellulose-Degrading Bacterial Community.</title>
        <authorList>
            <person name="Yuki M."/>
            <person name="Oshima K."/>
            <person name="Suda W."/>
            <person name="Sakamoto M."/>
            <person name="Kitamura K."/>
            <person name="Iida T."/>
            <person name="Hattori M."/>
            <person name="Ohkuma M."/>
        </authorList>
    </citation>
    <scope>NUCLEOTIDE SEQUENCE [LARGE SCALE GENOMIC DNA]</scope>
    <source>
        <strain evidence="2">JCM 21531</strain>
    </source>
</reference>
<proteinExistence type="predicted"/>
<comment type="caution">
    <text evidence="2">The sequence shown here is derived from an EMBL/GenBank/DDBJ whole genome shotgun (WGS) entry which is preliminary data.</text>
</comment>
<evidence type="ECO:0000313" key="3">
    <source>
        <dbReference type="Proteomes" id="UP000019109"/>
    </source>
</evidence>
<organism evidence="2 3">
    <name type="scientific">Acetivibrio straminisolvens JCM 21531</name>
    <dbReference type="NCBI Taxonomy" id="1294263"/>
    <lineage>
        <taxon>Bacteria</taxon>
        <taxon>Bacillati</taxon>
        <taxon>Bacillota</taxon>
        <taxon>Clostridia</taxon>
        <taxon>Eubacteriales</taxon>
        <taxon>Oscillospiraceae</taxon>
        <taxon>Acetivibrio</taxon>
    </lineage>
</organism>
<sequence>MTEKNNLEALETGKVLDEKENLRKATGTVSACAIDKKQYFYSLNEAAVILFFILVFLLLFY</sequence>
<keyword evidence="1" id="KW-1133">Transmembrane helix</keyword>
<accession>W4V7S9</accession>
<evidence type="ECO:0000256" key="1">
    <source>
        <dbReference type="SAM" id="Phobius"/>
    </source>
</evidence>
<protein>
    <submittedName>
        <fullName evidence="2">Uncharacterized protein</fullName>
    </submittedName>
</protein>
<keyword evidence="1" id="KW-0472">Membrane</keyword>
<name>W4V7S9_9FIRM</name>
<dbReference type="EMBL" id="BAVR01000026">
    <property type="protein sequence ID" value="GAE88868.1"/>
    <property type="molecule type" value="Genomic_DNA"/>
</dbReference>
<gene>
    <name evidence="2" type="ORF">JCM21531_2350</name>
</gene>
<keyword evidence="3" id="KW-1185">Reference proteome</keyword>
<evidence type="ECO:0000313" key="2">
    <source>
        <dbReference type="EMBL" id="GAE88868.1"/>
    </source>
</evidence>
<dbReference type="RefSeq" id="WP_038289015.1">
    <property type="nucleotide sequence ID" value="NZ_BAVR01000026.1"/>
</dbReference>
<feature type="transmembrane region" description="Helical" evidence="1">
    <location>
        <begin position="39"/>
        <end position="60"/>
    </location>
</feature>
<dbReference type="AlphaFoldDB" id="W4V7S9"/>
<keyword evidence="1" id="KW-0812">Transmembrane</keyword>
<dbReference type="Proteomes" id="UP000019109">
    <property type="component" value="Unassembled WGS sequence"/>
</dbReference>